<evidence type="ECO:0000256" key="7">
    <source>
        <dbReference type="ARBA" id="ARBA00022679"/>
    </source>
</evidence>
<name>A0AAD3CYX1_9STRA</name>
<comment type="caution">
    <text evidence="9">The sequence shown here is derived from an EMBL/GenBank/DDBJ whole genome shotgun (WGS) entry which is preliminary data.</text>
</comment>
<dbReference type="InterPro" id="IPR025800">
    <property type="entry name" value="CaM-Lys-N-MeTrfase"/>
</dbReference>
<gene>
    <name evidence="9" type="ORF">CTEN210_11023</name>
</gene>
<reference evidence="9 10" key="1">
    <citation type="journal article" date="2021" name="Sci. Rep.">
        <title>The genome of the diatom Chaetoceros tenuissimus carries an ancient integrated fragment of an extant virus.</title>
        <authorList>
            <person name="Hongo Y."/>
            <person name="Kimura K."/>
            <person name="Takaki Y."/>
            <person name="Yoshida Y."/>
            <person name="Baba S."/>
            <person name="Kobayashi G."/>
            <person name="Nagasaki K."/>
            <person name="Hano T."/>
            <person name="Tomaru Y."/>
        </authorList>
    </citation>
    <scope>NUCLEOTIDE SEQUENCE [LARGE SCALE GENOMIC DNA]</scope>
    <source>
        <strain evidence="9 10">NIES-3715</strain>
    </source>
</reference>
<dbReference type="EMBL" id="BLLK01000047">
    <property type="protein sequence ID" value="GFH54547.1"/>
    <property type="molecule type" value="Genomic_DNA"/>
</dbReference>
<dbReference type="InterPro" id="IPR019410">
    <property type="entry name" value="Methyltransf_16"/>
</dbReference>
<dbReference type="GO" id="GO:0018025">
    <property type="term" value="F:calmodulin-lysine N-methyltransferase activity"/>
    <property type="evidence" value="ECO:0007669"/>
    <property type="project" value="UniProtKB-EC"/>
</dbReference>
<keyword evidence="10" id="KW-1185">Reference proteome</keyword>
<accession>A0AAD3CYX1</accession>
<evidence type="ECO:0000256" key="2">
    <source>
        <dbReference type="ARBA" id="ARBA00004496"/>
    </source>
</evidence>
<dbReference type="PANTHER" id="PTHR13539">
    <property type="entry name" value="CALMODULIN-LYSINE N-METHYLTRANSFERASE"/>
    <property type="match status" value="1"/>
</dbReference>
<evidence type="ECO:0000256" key="4">
    <source>
        <dbReference type="ARBA" id="ARBA00020594"/>
    </source>
</evidence>
<protein>
    <recommendedName>
        <fullName evidence="4">Calmodulin-lysine N-methyltransferase</fullName>
        <ecNumber evidence="3">2.1.1.60</ecNumber>
    </recommendedName>
</protein>
<dbReference type="InterPro" id="IPR029063">
    <property type="entry name" value="SAM-dependent_MTases_sf"/>
</dbReference>
<dbReference type="AlphaFoldDB" id="A0AAD3CYX1"/>
<comment type="subcellular location">
    <subcellularLocation>
        <location evidence="2">Cytoplasm</location>
    </subcellularLocation>
    <subcellularLocation>
        <location evidence="1">Nucleus</location>
    </subcellularLocation>
</comment>
<dbReference type="Pfam" id="PF10294">
    <property type="entry name" value="Methyltransf_16"/>
    <property type="match status" value="1"/>
</dbReference>
<evidence type="ECO:0000256" key="5">
    <source>
        <dbReference type="ARBA" id="ARBA00022490"/>
    </source>
</evidence>
<dbReference type="GO" id="GO:0005634">
    <property type="term" value="C:nucleus"/>
    <property type="evidence" value="ECO:0007669"/>
    <property type="project" value="UniProtKB-SubCell"/>
</dbReference>
<dbReference type="SUPFAM" id="SSF53335">
    <property type="entry name" value="S-adenosyl-L-methionine-dependent methyltransferases"/>
    <property type="match status" value="1"/>
</dbReference>
<organism evidence="9 10">
    <name type="scientific">Chaetoceros tenuissimus</name>
    <dbReference type="NCBI Taxonomy" id="426638"/>
    <lineage>
        <taxon>Eukaryota</taxon>
        <taxon>Sar</taxon>
        <taxon>Stramenopiles</taxon>
        <taxon>Ochrophyta</taxon>
        <taxon>Bacillariophyta</taxon>
        <taxon>Coscinodiscophyceae</taxon>
        <taxon>Chaetocerotophycidae</taxon>
        <taxon>Chaetocerotales</taxon>
        <taxon>Chaetocerotaceae</taxon>
        <taxon>Chaetoceros</taxon>
    </lineage>
</organism>
<proteinExistence type="predicted"/>
<dbReference type="GO" id="GO:0032259">
    <property type="term" value="P:methylation"/>
    <property type="evidence" value="ECO:0007669"/>
    <property type="project" value="UniProtKB-KW"/>
</dbReference>
<dbReference type="PANTHER" id="PTHR13539:SF3">
    <property type="entry name" value="CALMODULIN-LYSINE N-METHYLTRANSFERASE"/>
    <property type="match status" value="1"/>
</dbReference>
<dbReference type="Proteomes" id="UP001054902">
    <property type="component" value="Unassembled WGS sequence"/>
</dbReference>
<evidence type="ECO:0000256" key="8">
    <source>
        <dbReference type="ARBA" id="ARBA00023242"/>
    </source>
</evidence>
<evidence type="ECO:0000256" key="3">
    <source>
        <dbReference type="ARBA" id="ARBA00011914"/>
    </source>
</evidence>
<evidence type="ECO:0000256" key="6">
    <source>
        <dbReference type="ARBA" id="ARBA00022603"/>
    </source>
</evidence>
<keyword evidence="7" id="KW-0808">Transferase</keyword>
<evidence type="ECO:0000313" key="9">
    <source>
        <dbReference type="EMBL" id="GFH54547.1"/>
    </source>
</evidence>
<dbReference type="EC" id="2.1.1.60" evidence="3"/>
<keyword evidence="6" id="KW-0489">Methyltransferase</keyword>
<evidence type="ECO:0000256" key="1">
    <source>
        <dbReference type="ARBA" id="ARBA00004123"/>
    </source>
</evidence>
<keyword evidence="5" id="KW-0963">Cytoplasm</keyword>
<sequence length="412" mass="46751">MTPVTSSDASQRAKGRWAILRNALMSQKRGGDHPSSYSIHKFAGFQMLHRNELSDAESKLLSESSNVDVIPATHVIAEYKLPIMSNILDFEPILKVRTTERKIVKPDIKELISHQVYGVDNTGNTRVWDSSNVLAYLIMSEKKLVRHSTEMAKKNNDEDDFYSNNEPFIGLEDILSLASCKTIAEPQGKLRVLELGAGMAGLPALSLLSLESLRYKEKLENIPKIEVCLSDGHPLCVENNEICAKLTHNLGHACCEKLLWKSDDKGLKECESLLTAVDDIYDTPEESKGRKFDLILVSDCTHFTEFHKDLATTIGRLLRIQGKCIMLQPHRGKSLMKFIRIVESINYGKNSCPEPLFKIDLHDIFHEKIYDMHKKYVVQLENIYEPNIHRPLLLTLTKLRDFEENLEGNCTS</sequence>
<evidence type="ECO:0000313" key="10">
    <source>
        <dbReference type="Proteomes" id="UP001054902"/>
    </source>
</evidence>
<dbReference type="Gene3D" id="3.40.50.150">
    <property type="entry name" value="Vaccinia Virus protein VP39"/>
    <property type="match status" value="1"/>
</dbReference>
<dbReference type="GO" id="GO:0005737">
    <property type="term" value="C:cytoplasm"/>
    <property type="evidence" value="ECO:0007669"/>
    <property type="project" value="UniProtKB-SubCell"/>
</dbReference>
<keyword evidence="8" id="KW-0539">Nucleus</keyword>